<sequence length="440" mass="48949">MIHGLLDQIQACVSDDDDEQPDVSFVFSGEHELTCQTLVVCGPGPGSAFALQVFDLLPLPVRLEPMEDSPVRALPPPRAPRFFKASDGVVVAVLDTHVSGEYAVAWADTLLSTLKGRPQVLFLDRILRAEWCSCDRRRPEEPYLAGLWTSAFNGSESVPALPPPNFVEGLAAALLSGCEARSWPCLVALALQDGAHMSEGCLLAYEALVPLLIELQVISSWQRPRYREALQKVIPPTSMSIYALQVPHLPEDMAEEVKQYLHRYNTSGKRQRDLTEEQKQELKEVFDLYDTDGSAAIDNSELKGLMQVLGFSSTSREELVAMMMSVDKDGSGEIELDEFLQMMAPKVLAREPTAVIRKAFPLFVSEGSQTITWHSLRRPGRTGRFRRFSEFDASRALADDLGLTFADHEIQEMLEDADDNGDGCVDEDEFVHAVQRAKFF</sequence>
<comment type="caution">
    <text evidence="5">The sequence shown here is derived from an EMBL/GenBank/DDBJ whole genome shotgun (WGS) entry which is preliminary data.</text>
</comment>
<dbReference type="GO" id="GO:0043226">
    <property type="term" value="C:organelle"/>
    <property type="evidence" value="ECO:0007669"/>
    <property type="project" value="UniProtKB-ARBA"/>
</dbReference>
<dbReference type="PROSITE" id="PS50222">
    <property type="entry name" value="EF_HAND_2"/>
    <property type="match status" value="3"/>
</dbReference>
<feature type="domain" description="EF-hand" evidence="4">
    <location>
        <begin position="277"/>
        <end position="312"/>
    </location>
</feature>
<organism evidence="5 6">
    <name type="scientific">Symbiodinium necroappetens</name>
    <dbReference type="NCBI Taxonomy" id="1628268"/>
    <lineage>
        <taxon>Eukaryota</taxon>
        <taxon>Sar</taxon>
        <taxon>Alveolata</taxon>
        <taxon>Dinophyceae</taxon>
        <taxon>Suessiales</taxon>
        <taxon>Symbiodiniaceae</taxon>
        <taxon>Symbiodinium</taxon>
    </lineage>
</organism>
<dbReference type="OrthoDB" id="411995at2759"/>
<feature type="domain" description="EF-hand" evidence="4">
    <location>
        <begin position="314"/>
        <end position="349"/>
    </location>
</feature>
<reference evidence="5" key="1">
    <citation type="submission" date="2021-02" db="EMBL/GenBank/DDBJ databases">
        <authorList>
            <person name="Dougan E. K."/>
            <person name="Rhodes N."/>
            <person name="Thang M."/>
            <person name="Chan C."/>
        </authorList>
    </citation>
    <scope>NUCLEOTIDE SEQUENCE</scope>
</reference>
<dbReference type="Pfam" id="PF13499">
    <property type="entry name" value="EF-hand_7"/>
    <property type="match status" value="2"/>
</dbReference>
<evidence type="ECO:0000256" key="2">
    <source>
        <dbReference type="ARBA" id="ARBA00022737"/>
    </source>
</evidence>
<dbReference type="Gene3D" id="1.10.238.10">
    <property type="entry name" value="EF-hand"/>
    <property type="match status" value="2"/>
</dbReference>
<comment type="similarity">
    <text evidence="1">Belongs to the centrin family.</text>
</comment>
<dbReference type="AlphaFoldDB" id="A0A812QVQ3"/>
<dbReference type="EMBL" id="CAJNJA010017720">
    <property type="protein sequence ID" value="CAE7406684.1"/>
    <property type="molecule type" value="Genomic_DNA"/>
</dbReference>
<accession>A0A812QVQ3</accession>
<keyword evidence="3" id="KW-0106">Calcium</keyword>
<dbReference type="GO" id="GO:0005509">
    <property type="term" value="F:calcium ion binding"/>
    <property type="evidence" value="ECO:0007669"/>
    <property type="project" value="InterPro"/>
</dbReference>
<evidence type="ECO:0000313" key="6">
    <source>
        <dbReference type="Proteomes" id="UP000601435"/>
    </source>
</evidence>
<evidence type="ECO:0000256" key="3">
    <source>
        <dbReference type="ARBA" id="ARBA00022837"/>
    </source>
</evidence>
<dbReference type="SMART" id="SM00054">
    <property type="entry name" value="EFh"/>
    <property type="match status" value="3"/>
</dbReference>
<evidence type="ECO:0000256" key="1">
    <source>
        <dbReference type="ARBA" id="ARBA00005253"/>
    </source>
</evidence>
<dbReference type="InterPro" id="IPR018247">
    <property type="entry name" value="EF_Hand_1_Ca_BS"/>
</dbReference>
<dbReference type="InterPro" id="IPR050145">
    <property type="entry name" value="Centrin_CML-like"/>
</dbReference>
<protein>
    <recommendedName>
        <fullName evidence="4">EF-hand domain-containing protein</fullName>
    </recommendedName>
</protein>
<evidence type="ECO:0000259" key="4">
    <source>
        <dbReference type="PROSITE" id="PS50222"/>
    </source>
</evidence>
<dbReference type="CDD" id="cd00051">
    <property type="entry name" value="EFh"/>
    <property type="match status" value="2"/>
</dbReference>
<dbReference type="Proteomes" id="UP000601435">
    <property type="component" value="Unassembled WGS sequence"/>
</dbReference>
<gene>
    <name evidence="5" type="ORF">SNEC2469_LOCUS11166</name>
</gene>
<dbReference type="InterPro" id="IPR011992">
    <property type="entry name" value="EF-hand-dom_pair"/>
</dbReference>
<keyword evidence="2" id="KW-0677">Repeat</keyword>
<feature type="domain" description="EF-hand" evidence="4">
    <location>
        <begin position="405"/>
        <end position="440"/>
    </location>
</feature>
<dbReference type="PANTHER" id="PTHR23050">
    <property type="entry name" value="CALCIUM BINDING PROTEIN"/>
    <property type="match status" value="1"/>
</dbReference>
<keyword evidence="6" id="KW-1185">Reference proteome</keyword>
<evidence type="ECO:0000313" key="5">
    <source>
        <dbReference type="EMBL" id="CAE7406684.1"/>
    </source>
</evidence>
<proteinExistence type="inferred from homology"/>
<dbReference type="PROSITE" id="PS00018">
    <property type="entry name" value="EF_HAND_1"/>
    <property type="match status" value="2"/>
</dbReference>
<dbReference type="FunFam" id="1.10.238.10:FF:000178">
    <property type="entry name" value="Calmodulin-2 A"/>
    <property type="match status" value="1"/>
</dbReference>
<dbReference type="InterPro" id="IPR002048">
    <property type="entry name" value="EF_hand_dom"/>
</dbReference>
<name>A0A812QVQ3_9DINO</name>
<dbReference type="SUPFAM" id="SSF47473">
    <property type="entry name" value="EF-hand"/>
    <property type="match status" value="1"/>
</dbReference>